<sequence>MKATLTFQLPEEESEFKQAVAASDIHAALWDIANDVFRPARKHGYPDNQLQKLLEAIDAADLGTGNKHAGTELIHLLEAKFFEILSDRGIKL</sequence>
<accession>A0A6J7WTS6</accession>
<proteinExistence type="predicted"/>
<evidence type="ECO:0000313" key="1">
    <source>
        <dbReference type="EMBL" id="CAB5221160.1"/>
    </source>
</evidence>
<protein>
    <submittedName>
        <fullName evidence="1">Uncharacterized protein</fullName>
    </submittedName>
</protein>
<name>A0A6J7WTS6_9CAUD</name>
<reference evidence="1" key="1">
    <citation type="submission" date="2020-05" db="EMBL/GenBank/DDBJ databases">
        <authorList>
            <person name="Chiriac C."/>
            <person name="Salcher M."/>
            <person name="Ghai R."/>
            <person name="Kavagutti S V."/>
        </authorList>
    </citation>
    <scope>NUCLEOTIDE SEQUENCE</scope>
</reference>
<dbReference type="EMBL" id="LR798292">
    <property type="protein sequence ID" value="CAB5221160.1"/>
    <property type="molecule type" value="Genomic_DNA"/>
</dbReference>
<organism evidence="1">
    <name type="scientific">uncultured Caudovirales phage</name>
    <dbReference type="NCBI Taxonomy" id="2100421"/>
    <lineage>
        <taxon>Viruses</taxon>
        <taxon>Duplodnaviria</taxon>
        <taxon>Heunggongvirae</taxon>
        <taxon>Uroviricota</taxon>
        <taxon>Caudoviricetes</taxon>
        <taxon>Peduoviridae</taxon>
        <taxon>Maltschvirus</taxon>
        <taxon>Maltschvirus maltsch</taxon>
    </lineage>
</organism>
<gene>
    <name evidence="1" type="ORF">UFOVP244_95</name>
</gene>